<gene>
    <name evidence="5" type="ordered locus">Deipe_1955</name>
</gene>
<dbReference type="GO" id="GO:0006107">
    <property type="term" value="P:oxaloacetate metabolic process"/>
    <property type="evidence" value="ECO:0007669"/>
    <property type="project" value="TreeGrafter"/>
</dbReference>
<keyword evidence="2 4" id="KW-0479">Metal-binding</keyword>
<dbReference type="InterPro" id="IPR040442">
    <property type="entry name" value="Pyrv_kinase-like_dom_sf"/>
</dbReference>
<dbReference type="Pfam" id="PF15617">
    <property type="entry name" value="C-C_Bond_Lyase"/>
    <property type="match status" value="1"/>
</dbReference>
<evidence type="ECO:0000256" key="2">
    <source>
        <dbReference type="ARBA" id="ARBA00022723"/>
    </source>
</evidence>
<keyword evidence="6" id="KW-1185">Reference proteome</keyword>
<organism evidence="5 6">
    <name type="scientific">Deinococcus peraridilitoris (strain DSM 19664 / LMG 22246 / CIP 109416 / KR-200)</name>
    <dbReference type="NCBI Taxonomy" id="937777"/>
    <lineage>
        <taxon>Bacteria</taxon>
        <taxon>Thermotogati</taxon>
        <taxon>Deinococcota</taxon>
        <taxon>Deinococci</taxon>
        <taxon>Deinococcales</taxon>
        <taxon>Deinococcaceae</taxon>
        <taxon>Deinococcus</taxon>
    </lineage>
</organism>
<evidence type="ECO:0000256" key="4">
    <source>
        <dbReference type="PIRSR" id="PIRSR015582-2"/>
    </source>
</evidence>
<evidence type="ECO:0000313" key="6">
    <source>
        <dbReference type="Proteomes" id="UP000010467"/>
    </source>
</evidence>
<protein>
    <submittedName>
        <fullName evidence="5">Citrate lyase beta subunit</fullName>
    </submittedName>
</protein>
<dbReference type="PANTHER" id="PTHR32308">
    <property type="entry name" value="LYASE BETA SUBUNIT, PUTATIVE (AFU_ORTHOLOGUE AFUA_4G13030)-RELATED"/>
    <property type="match status" value="1"/>
</dbReference>
<feature type="binding site" evidence="4">
    <location>
        <position position="160"/>
    </location>
    <ligand>
        <name>Mg(2+)</name>
        <dbReference type="ChEBI" id="CHEBI:18420"/>
    </ligand>
</feature>
<dbReference type="PATRIC" id="fig|937777.3.peg.1959"/>
<dbReference type="PANTHER" id="PTHR32308:SF10">
    <property type="entry name" value="CITRATE LYASE SUBUNIT BETA"/>
    <property type="match status" value="1"/>
</dbReference>
<dbReference type="OrthoDB" id="9786940at2"/>
<dbReference type="Gene3D" id="3.20.20.60">
    <property type="entry name" value="Phosphoenolpyruvate-binding domains"/>
    <property type="match status" value="1"/>
</dbReference>
<dbReference type="Proteomes" id="UP000010467">
    <property type="component" value="Chromosome"/>
</dbReference>
<accession>L0A0P1</accession>
<dbReference type="SUPFAM" id="SSF51621">
    <property type="entry name" value="Phosphoenolpyruvate/pyruvate domain"/>
    <property type="match status" value="1"/>
</dbReference>
<dbReference type="EMBL" id="CP003382">
    <property type="protein sequence ID" value="AFZ67458.1"/>
    <property type="molecule type" value="Genomic_DNA"/>
</dbReference>
<evidence type="ECO:0000256" key="1">
    <source>
        <dbReference type="ARBA" id="ARBA00001946"/>
    </source>
</evidence>
<dbReference type="InterPro" id="IPR011206">
    <property type="entry name" value="Citrate_lyase_beta/mcl1/mcl2"/>
</dbReference>
<keyword evidence="5" id="KW-0456">Lyase</keyword>
<evidence type="ECO:0000256" key="3">
    <source>
        <dbReference type="ARBA" id="ARBA00022842"/>
    </source>
</evidence>
<dbReference type="GO" id="GO:0016829">
    <property type="term" value="F:lyase activity"/>
    <property type="evidence" value="ECO:0007669"/>
    <property type="project" value="UniProtKB-KW"/>
</dbReference>
<dbReference type="InterPro" id="IPR039480">
    <property type="entry name" value="C-C_Bond_Lyase-like"/>
</dbReference>
<dbReference type="eggNOG" id="COG2301">
    <property type="taxonomic scope" value="Bacteria"/>
</dbReference>
<dbReference type="STRING" id="937777.Deipe_1955"/>
<reference evidence="6" key="1">
    <citation type="submission" date="2012-03" db="EMBL/GenBank/DDBJ databases">
        <title>Complete sequence of chromosome of Deinococcus peraridilitoris DSM 19664.</title>
        <authorList>
            <person name="Lucas S."/>
            <person name="Copeland A."/>
            <person name="Lapidus A."/>
            <person name="Glavina del Rio T."/>
            <person name="Dalin E."/>
            <person name="Tice H."/>
            <person name="Bruce D."/>
            <person name="Goodwin L."/>
            <person name="Pitluck S."/>
            <person name="Peters L."/>
            <person name="Mikhailova N."/>
            <person name="Lu M."/>
            <person name="Kyrpides N."/>
            <person name="Mavromatis K."/>
            <person name="Ivanova N."/>
            <person name="Brettin T."/>
            <person name="Detter J.C."/>
            <person name="Han C."/>
            <person name="Larimer F."/>
            <person name="Land M."/>
            <person name="Hauser L."/>
            <person name="Markowitz V."/>
            <person name="Cheng J.-F."/>
            <person name="Hugenholtz P."/>
            <person name="Woyke T."/>
            <person name="Wu D."/>
            <person name="Pukall R."/>
            <person name="Steenblock K."/>
            <person name="Brambilla E."/>
            <person name="Klenk H.-P."/>
            <person name="Eisen J.A."/>
        </authorList>
    </citation>
    <scope>NUCLEOTIDE SEQUENCE [LARGE SCALE GENOMIC DNA]</scope>
    <source>
        <strain evidence="6">DSM 19664 / LMG 22246 / CIP 109416 / KR-200</strain>
    </source>
</reference>
<sequence>MNNMALQLGASLYVPADRSDLAEIGNGRKITQARSVILCTEDAVREEHLPRALANLELALLEFAPRQGGRPLRFVRPRNPGVLAQILRLSGVFNLDGFVLPKVTADNAPEYFRLLDGTPFTSMVTVETREAFSNSEMEKLRDVILEHRADVLSIRVGGNDLLNILGMRRTRGVTAYETPLRAVIDRLVSVFRPFGMNVSAPVYDFTQDFETLRREVREDLLHGTFGKTAIHPDQIPVIEAAYAVSLSDVEAAEAILSPDARAVFRMGDMMCEPATHRHWARQVLERARVYGTTTPDFAAASLPEFAQ</sequence>
<dbReference type="GO" id="GO:0000287">
    <property type="term" value="F:magnesium ion binding"/>
    <property type="evidence" value="ECO:0007669"/>
    <property type="project" value="TreeGrafter"/>
</dbReference>
<name>L0A0P1_DEIPD</name>
<dbReference type="HOGENOM" id="CLU_062194_1_0_0"/>
<dbReference type="KEGG" id="dpd:Deipe_1955"/>
<comment type="cofactor">
    <cofactor evidence="1">
        <name>Mg(2+)</name>
        <dbReference type="ChEBI" id="CHEBI:18420"/>
    </cofactor>
</comment>
<dbReference type="InterPro" id="IPR015813">
    <property type="entry name" value="Pyrv/PenolPyrv_kinase-like_dom"/>
</dbReference>
<proteinExistence type="predicted"/>
<keyword evidence="3 4" id="KW-0460">Magnesium</keyword>
<dbReference type="AlphaFoldDB" id="L0A0P1"/>
<dbReference type="PIRSF" id="PIRSF015582">
    <property type="entry name" value="Cit_lyase_B"/>
    <property type="match status" value="1"/>
</dbReference>
<evidence type="ECO:0000313" key="5">
    <source>
        <dbReference type="EMBL" id="AFZ67458.1"/>
    </source>
</evidence>